<dbReference type="Pfam" id="PF07987">
    <property type="entry name" value="DUF1775"/>
    <property type="match status" value="1"/>
</dbReference>
<sequence>MHTLGRTATSVALGGAILLGTAATASAHVTVHPDSTQPGGYAQLTFRVPTESATASTTKLVITLPQDTPLASVSTKPVSGWTARVTEDKLPEPVSAEGGATLTKAPHVVTWKATSNAAAIKPGQYQDFSVSAGPLPKSGTLSLPTTQYYSDGTVVKWNQHAQGSAEPEHPAPSFTIGSAGQAATAVSPSAASTPNTSDNTSRWLSGAALVVALIALGLAGTAVGRRHRSRVPSPGSVTDSGTA</sequence>
<keyword evidence="2" id="KW-0812">Transmembrane</keyword>
<accession>A0A916WUD2</accession>
<keyword evidence="3" id="KW-0732">Signal</keyword>
<name>A0A916WUD2_9MICO</name>
<dbReference type="InterPro" id="IPR012533">
    <property type="entry name" value="YcnI-copper_dom"/>
</dbReference>
<dbReference type="InterPro" id="IPR038507">
    <property type="entry name" value="YcnI-like_sf"/>
</dbReference>
<feature type="transmembrane region" description="Helical" evidence="2">
    <location>
        <begin position="203"/>
        <end position="223"/>
    </location>
</feature>
<feature type="domain" description="YncI copper-binding" evidence="4">
    <location>
        <begin position="28"/>
        <end position="176"/>
    </location>
</feature>
<evidence type="ECO:0000256" key="1">
    <source>
        <dbReference type="SAM" id="MobiDB-lite"/>
    </source>
</evidence>
<dbReference type="EMBL" id="BMHI01000003">
    <property type="protein sequence ID" value="GGB31453.1"/>
    <property type="molecule type" value="Genomic_DNA"/>
</dbReference>
<evidence type="ECO:0000313" key="6">
    <source>
        <dbReference type="Proteomes" id="UP000636793"/>
    </source>
</evidence>
<feature type="chain" id="PRO_5038123199" description="YncI copper-binding domain-containing protein" evidence="3">
    <location>
        <begin position="28"/>
        <end position="243"/>
    </location>
</feature>
<protein>
    <recommendedName>
        <fullName evidence="4">YncI copper-binding domain-containing protein</fullName>
    </recommendedName>
</protein>
<dbReference type="CDD" id="cd08545">
    <property type="entry name" value="YcnI_like"/>
    <property type="match status" value="1"/>
</dbReference>
<keyword evidence="2" id="KW-0472">Membrane</keyword>
<evidence type="ECO:0000259" key="4">
    <source>
        <dbReference type="Pfam" id="PF07987"/>
    </source>
</evidence>
<dbReference type="Proteomes" id="UP000636793">
    <property type="component" value="Unassembled WGS sequence"/>
</dbReference>
<feature type="region of interest" description="Disordered" evidence="1">
    <location>
        <begin position="223"/>
        <end position="243"/>
    </location>
</feature>
<dbReference type="Gene3D" id="2.60.40.2230">
    <property type="entry name" value="Uncharacterised protein YcnI-like PF07987, DUF1775"/>
    <property type="match status" value="1"/>
</dbReference>
<dbReference type="AlphaFoldDB" id="A0A916WUD2"/>
<keyword evidence="6" id="KW-1185">Reference proteome</keyword>
<dbReference type="RefSeq" id="WP_188837104.1">
    <property type="nucleotide sequence ID" value="NZ_BMHI01000003.1"/>
</dbReference>
<feature type="signal peptide" evidence="3">
    <location>
        <begin position="1"/>
        <end position="27"/>
    </location>
</feature>
<feature type="compositionally biased region" description="Low complexity" evidence="1">
    <location>
        <begin position="182"/>
        <end position="197"/>
    </location>
</feature>
<organism evidence="5 6">
    <name type="scientific">Flexivirga endophytica</name>
    <dbReference type="NCBI Taxonomy" id="1849103"/>
    <lineage>
        <taxon>Bacteria</taxon>
        <taxon>Bacillati</taxon>
        <taxon>Actinomycetota</taxon>
        <taxon>Actinomycetes</taxon>
        <taxon>Micrococcales</taxon>
        <taxon>Dermacoccaceae</taxon>
        <taxon>Flexivirga</taxon>
    </lineage>
</organism>
<reference evidence="5" key="2">
    <citation type="submission" date="2020-09" db="EMBL/GenBank/DDBJ databases">
        <authorList>
            <person name="Sun Q."/>
            <person name="Zhou Y."/>
        </authorList>
    </citation>
    <scope>NUCLEOTIDE SEQUENCE</scope>
    <source>
        <strain evidence="5">CGMCC 1.15085</strain>
    </source>
</reference>
<evidence type="ECO:0000256" key="3">
    <source>
        <dbReference type="SAM" id="SignalP"/>
    </source>
</evidence>
<evidence type="ECO:0000256" key="2">
    <source>
        <dbReference type="SAM" id="Phobius"/>
    </source>
</evidence>
<reference evidence="5" key="1">
    <citation type="journal article" date="2014" name="Int. J. Syst. Evol. Microbiol.">
        <title>Complete genome sequence of Corynebacterium casei LMG S-19264T (=DSM 44701T), isolated from a smear-ripened cheese.</title>
        <authorList>
            <consortium name="US DOE Joint Genome Institute (JGI-PGF)"/>
            <person name="Walter F."/>
            <person name="Albersmeier A."/>
            <person name="Kalinowski J."/>
            <person name="Ruckert C."/>
        </authorList>
    </citation>
    <scope>NUCLEOTIDE SEQUENCE</scope>
    <source>
        <strain evidence="5">CGMCC 1.15085</strain>
    </source>
</reference>
<keyword evidence="2" id="KW-1133">Transmembrane helix</keyword>
<comment type="caution">
    <text evidence="5">The sequence shown here is derived from an EMBL/GenBank/DDBJ whole genome shotgun (WGS) entry which is preliminary data.</text>
</comment>
<gene>
    <name evidence="5" type="ORF">GCM10011492_22610</name>
</gene>
<evidence type="ECO:0000313" key="5">
    <source>
        <dbReference type="EMBL" id="GGB31453.1"/>
    </source>
</evidence>
<feature type="region of interest" description="Disordered" evidence="1">
    <location>
        <begin position="160"/>
        <end position="200"/>
    </location>
</feature>
<proteinExistence type="predicted"/>